<accession>A0ABU7LP60</accession>
<name>A0ABU7LP60_9PROT</name>
<dbReference type="EMBL" id="JAZDRP010000003">
    <property type="protein sequence ID" value="MEE2525687.1"/>
    <property type="molecule type" value="Genomic_DNA"/>
</dbReference>
<evidence type="ECO:0000313" key="1">
    <source>
        <dbReference type="EMBL" id="MEE2525687.1"/>
    </source>
</evidence>
<evidence type="ECO:0000313" key="2">
    <source>
        <dbReference type="Proteomes" id="UP001354971"/>
    </source>
</evidence>
<comment type="caution">
    <text evidence="1">The sequence shown here is derived from an EMBL/GenBank/DDBJ whole genome shotgun (WGS) entry which is preliminary data.</text>
</comment>
<organism evidence="1 2">
    <name type="scientific">Hyphobacterium lacteum</name>
    <dbReference type="NCBI Taxonomy" id="3116575"/>
    <lineage>
        <taxon>Bacteria</taxon>
        <taxon>Pseudomonadati</taxon>
        <taxon>Pseudomonadota</taxon>
        <taxon>Alphaproteobacteria</taxon>
        <taxon>Maricaulales</taxon>
        <taxon>Maricaulaceae</taxon>
        <taxon>Hyphobacterium</taxon>
    </lineage>
</organism>
<keyword evidence="2" id="KW-1185">Reference proteome</keyword>
<protein>
    <submittedName>
        <fullName evidence="1">Uncharacterized protein</fullName>
    </submittedName>
</protein>
<gene>
    <name evidence="1" type="ORF">V0U79_04860</name>
</gene>
<dbReference type="Proteomes" id="UP001354971">
    <property type="component" value="Unassembled WGS sequence"/>
</dbReference>
<reference evidence="1 2" key="1">
    <citation type="submission" date="2024-01" db="EMBL/GenBank/DDBJ databases">
        <title>Hyphobacterium bacterium isolated from marine sediment.</title>
        <authorList>
            <person name="Zhao S."/>
        </authorList>
    </citation>
    <scope>NUCLEOTIDE SEQUENCE [LARGE SCALE GENOMIC DNA]</scope>
    <source>
        <strain evidence="2">HN65</strain>
    </source>
</reference>
<dbReference type="RefSeq" id="WP_330198351.1">
    <property type="nucleotide sequence ID" value="NZ_JAZDRP010000003.1"/>
</dbReference>
<proteinExistence type="predicted"/>
<sequence length="375" mass="41499">MTTSTINIPDAYSFPSNSPEIGVEIERVCKVIEATATHKIVVLKPVIDKLRLTFSGLGVIQHVDGLQAEAYWSGVHQLANYVAQATDEPSITPCSVEGYWTGLRVELEGGGVATFGFNPRNAKNAAVRLEFNPSRLSPAGLKSLFAAWNSIEGKNIPLAAHLTSARVSRCDVALDVLNLRLADLFVHSPAVWKVWMCSSMTDGVQTINFYKGAKNQSPFLDPKKRANVIIYDKREERLAMGEVPEFGSLAHTRIEFHLNKTSYFKNLANTQFPAKDWVFCRTVLDEPPLKADRWKTFLDSARFRGYAAAEALLDEDEKAALDLAHSNPASQFQDLFDKSVWKHWPDAVGVPALALLIELASVHPSEMIGQSKFAL</sequence>